<name>A0A9N9PZT0_9HELO</name>
<dbReference type="AlphaFoldDB" id="A0A9N9PZT0"/>
<feature type="compositionally biased region" description="Basic residues" evidence="2">
    <location>
        <begin position="1"/>
        <end position="16"/>
    </location>
</feature>
<gene>
    <name evidence="3" type="ORF">HYALB_00007368</name>
</gene>
<dbReference type="OrthoDB" id="10389999at2759"/>
<comment type="caution">
    <text evidence="3">The sequence shown here is derived from an EMBL/GenBank/DDBJ whole genome shotgun (WGS) entry which is preliminary data.</text>
</comment>
<feature type="region of interest" description="Disordered" evidence="2">
    <location>
        <begin position="1"/>
        <end position="43"/>
    </location>
</feature>
<feature type="compositionally biased region" description="Pro residues" evidence="2">
    <location>
        <begin position="31"/>
        <end position="42"/>
    </location>
</feature>
<proteinExistence type="predicted"/>
<evidence type="ECO:0000256" key="1">
    <source>
        <dbReference type="SAM" id="Coils"/>
    </source>
</evidence>
<protein>
    <submittedName>
        <fullName evidence="3">Uncharacterized protein</fullName>
    </submittedName>
</protein>
<reference evidence="3" key="1">
    <citation type="submission" date="2021-07" db="EMBL/GenBank/DDBJ databases">
        <authorList>
            <person name="Durling M."/>
        </authorList>
    </citation>
    <scope>NUCLEOTIDE SEQUENCE</scope>
</reference>
<accession>A0A9N9PZT0</accession>
<dbReference type="EMBL" id="CAJVRM010000095">
    <property type="protein sequence ID" value="CAG8974205.1"/>
    <property type="molecule type" value="Genomic_DNA"/>
</dbReference>
<sequence>MADSRPKKRQKRRHTTVARLKTREPHSPSRTPSPHPIPPQPLPASRQFVLFQLAKVMKIKPKVYGDTTQLRCLNKVSKHTGKPLEAGETLEDIAMEPFEPGNDFPNEIWDKICFYMDDATSTLFSYTCRYGKAQMEKRKQDPNTSPTAFPISLEHRCRDMNGYGKTLKNLINEFMEPDYRFDSTVKFYRTTLNFEIAQLDEEAEAEESLNEAIMEQERREDAHEARWEI</sequence>
<keyword evidence="4" id="KW-1185">Reference proteome</keyword>
<feature type="coiled-coil region" evidence="1">
    <location>
        <begin position="196"/>
        <end position="226"/>
    </location>
</feature>
<evidence type="ECO:0000313" key="4">
    <source>
        <dbReference type="Proteomes" id="UP000701801"/>
    </source>
</evidence>
<dbReference type="Proteomes" id="UP000701801">
    <property type="component" value="Unassembled WGS sequence"/>
</dbReference>
<evidence type="ECO:0000256" key="2">
    <source>
        <dbReference type="SAM" id="MobiDB-lite"/>
    </source>
</evidence>
<organism evidence="3 4">
    <name type="scientific">Hymenoscyphus albidus</name>
    <dbReference type="NCBI Taxonomy" id="595503"/>
    <lineage>
        <taxon>Eukaryota</taxon>
        <taxon>Fungi</taxon>
        <taxon>Dikarya</taxon>
        <taxon>Ascomycota</taxon>
        <taxon>Pezizomycotina</taxon>
        <taxon>Leotiomycetes</taxon>
        <taxon>Helotiales</taxon>
        <taxon>Helotiaceae</taxon>
        <taxon>Hymenoscyphus</taxon>
    </lineage>
</organism>
<keyword evidence="1" id="KW-0175">Coiled coil</keyword>
<evidence type="ECO:0000313" key="3">
    <source>
        <dbReference type="EMBL" id="CAG8974205.1"/>
    </source>
</evidence>